<dbReference type="RefSeq" id="WP_303539099.1">
    <property type="nucleotide sequence ID" value="NZ_JAUOTP010000001.1"/>
</dbReference>
<sequence>MAKSSNPSGPVTIKKYANRRLYNTESSSYITLEFLAQMTREGREFKVIDAKSEEDITHNILTQIIMEEENRGQTMLPVGFLRELISLYGDSMQSVVPQYLEASMEAFRRNQSQFQQAMQGAFTGGPFADLAKRNMEMMEAAAEAFKVKGTSGKATPPTKAETPAPAVPKDDILALKEQMAALQAKIDKIGK</sequence>
<organism evidence="3 4">
    <name type="scientific">Sphingomonas natans</name>
    <dbReference type="NCBI Taxonomy" id="3063330"/>
    <lineage>
        <taxon>Bacteria</taxon>
        <taxon>Pseudomonadati</taxon>
        <taxon>Pseudomonadota</taxon>
        <taxon>Alphaproteobacteria</taxon>
        <taxon>Sphingomonadales</taxon>
        <taxon>Sphingomonadaceae</taxon>
        <taxon>Sphingomonas</taxon>
    </lineage>
</organism>
<dbReference type="InterPro" id="IPR007897">
    <property type="entry name" value="PHB_accumulat"/>
</dbReference>
<evidence type="ECO:0000259" key="1">
    <source>
        <dbReference type="Pfam" id="PF05233"/>
    </source>
</evidence>
<dbReference type="EMBL" id="JAUOTP010000001">
    <property type="protein sequence ID" value="MDO6412762.1"/>
    <property type="molecule type" value="Genomic_DNA"/>
</dbReference>
<accession>A0ABT8Y367</accession>
<dbReference type="NCBIfam" id="TIGR01848">
    <property type="entry name" value="PHA_reg_PhaR"/>
    <property type="match status" value="1"/>
</dbReference>
<name>A0ABT8Y367_9SPHN</name>
<dbReference type="InterPro" id="IPR010134">
    <property type="entry name" value="PHA_reg_PhaR"/>
</dbReference>
<dbReference type="Pfam" id="PF05233">
    <property type="entry name" value="PHB_acc"/>
    <property type="match status" value="1"/>
</dbReference>
<feature type="domain" description="PHA accumulation regulator DNA-binding N-terminal" evidence="2">
    <location>
        <begin position="12"/>
        <end position="72"/>
    </location>
</feature>
<proteinExistence type="predicted"/>
<keyword evidence="4" id="KW-1185">Reference proteome</keyword>
<evidence type="ECO:0000313" key="3">
    <source>
        <dbReference type="EMBL" id="MDO6412762.1"/>
    </source>
</evidence>
<dbReference type="Pfam" id="PF07879">
    <property type="entry name" value="PHB_acc_N"/>
    <property type="match status" value="1"/>
</dbReference>
<evidence type="ECO:0000313" key="4">
    <source>
        <dbReference type="Proteomes" id="UP001169764"/>
    </source>
</evidence>
<comment type="caution">
    <text evidence="3">The sequence shown here is derived from an EMBL/GenBank/DDBJ whole genome shotgun (WGS) entry which is preliminary data.</text>
</comment>
<dbReference type="Proteomes" id="UP001169764">
    <property type="component" value="Unassembled WGS sequence"/>
</dbReference>
<dbReference type="InterPro" id="IPR012909">
    <property type="entry name" value="PHA_DNA-bd_N"/>
</dbReference>
<gene>
    <name evidence="3" type="primary">phaR</name>
    <name evidence="3" type="ORF">Q4F19_00040</name>
</gene>
<evidence type="ECO:0000259" key="2">
    <source>
        <dbReference type="Pfam" id="PF07879"/>
    </source>
</evidence>
<protein>
    <submittedName>
        <fullName evidence="3">Polyhydroxyalkanoate synthesis repressor PhaR</fullName>
    </submittedName>
</protein>
<reference evidence="3" key="1">
    <citation type="submission" date="2023-07" db="EMBL/GenBank/DDBJ databases">
        <authorList>
            <person name="Kim M."/>
        </authorList>
    </citation>
    <scope>NUCLEOTIDE SEQUENCE</scope>
    <source>
        <strain evidence="3">BIUV-7</strain>
    </source>
</reference>
<feature type="domain" description="PHB accumulation regulatory" evidence="1">
    <location>
        <begin position="76"/>
        <end position="115"/>
    </location>
</feature>